<keyword evidence="10" id="KW-0547">Nucleotide-binding</keyword>
<dbReference type="InterPro" id="IPR004358">
    <property type="entry name" value="Sig_transdc_His_kin-like_C"/>
</dbReference>
<dbReference type="InterPro" id="IPR035965">
    <property type="entry name" value="PAS-like_dom_sf"/>
</dbReference>
<dbReference type="InterPro" id="IPR005467">
    <property type="entry name" value="His_kinase_dom"/>
</dbReference>
<proteinExistence type="predicted"/>
<dbReference type="InterPro" id="IPR036097">
    <property type="entry name" value="HisK_dim/P_sf"/>
</dbReference>
<dbReference type="Pfam" id="PF00512">
    <property type="entry name" value="HisKA"/>
    <property type="match status" value="1"/>
</dbReference>
<gene>
    <name evidence="21" type="ORF">KME32_18355</name>
</gene>
<dbReference type="FunFam" id="1.10.287.130:FF:000001">
    <property type="entry name" value="Two-component sensor histidine kinase"/>
    <property type="match status" value="1"/>
</dbReference>
<dbReference type="EMBL" id="JAHHHN010000010">
    <property type="protein sequence ID" value="MBW4563069.1"/>
    <property type="molecule type" value="Genomic_DNA"/>
</dbReference>
<dbReference type="Gene3D" id="2.10.70.100">
    <property type="match status" value="1"/>
</dbReference>
<feature type="domain" description="PAS" evidence="19">
    <location>
        <begin position="501"/>
        <end position="553"/>
    </location>
</feature>
<dbReference type="SMART" id="SM00387">
    <property type="entry name" value="HATPase_c"/>
    <property type="match status" value="1"/>
</dbReference>
<dbReference type="InterPro" id="IPR003661">
    <property type="entry name" value="HisK_dim/P_dom"/>
</dbReference>
<keyword evidence="15 17" id="KW-0472">Membrane</keyword>
<evidence type="ECO:0000256" key="15">
    <source>
        <dbReference type="ARBA" id="ARBA00023136"/>
    </source>
</evidence>
<evidence type="ECO:0000256" key="2">
    <source>
        <dbReference type="ARBA" id="ARBA00004429"/>
    </source>
</evidence>
<dbReference type="PROSITE" id="PS50113">
    <property type="entry name" value="PAC"/>
    <property type="match status" value="6"/>
</dbReference>
<dbReference type="Pfam" id="PF13493">
    <property type="entry name" value="DUF4118"/>
    <property type="match status" value="1"/>
</dbReference>
<organism evidence="21 22">
    <name type="scientific">Mojavia pulchra JT2-VF2</name>
    <dbReference type="NCBI Taxonomy" id="287848"/>
    <lineage>
        <taxon>Bacteria</taxon>
        <taxon>Bacillati</taxon>
        <taxon>Cyanobacteriota</taxon>
        <taxon>Cyanophyceae</taxon>
        <taxon>Nostocales</taxon>
        <taxon>Nostocaceae</taxon>
    </lineage>
</organism>
<sequence length="1137" mass="128242">MNAKIYLQFSAYVVAVGSVAIALLLTLLLQPLLTTSIASLFFVAVALTTWYGGIKPGLITTVLSVIAINYFLITPVHHFTPASWSDALRLGLFFLNASIINLLGNDLRKNKHQVEQLSQQLLQESAIQLSLALSATRMGMWNWNIQTGKINWSPEHERLFGLAPGTFDGRYETFDRCLHPEDREALNQAVNRAIQEQIAYQHEYRIVWADGSVHWIEGRGQTFYDETGEPVRMMGTVMDISERKEAEAALARSEQHLRTIIDAEPECVKVISADGILLNMNAAGLAMIEADSLAQVVGQCVYPFIAPSHRQAFRDFIQQVAQGDSSVLDFEIIGLKGTRRWVESHAVPLREPKESGNRVLAVTRDITERKQADIALRESEQRYASLAAAVPVGIFRIDVEGNCLYVNDRWCQLTGLTPDQAKETGWLQTLHPTDRERVIQDWNHATQNQQMFYSEFRFLRADGVVNWVYGQAVVERAVSGEVSGYVGTITDISGRKQREEQLRLLESVILKTNDAVLIVEAEPIDPSVRRIVYANPAFTKMSGYALEEVIGKTFHILQGKKTDQAVLAKINLALETWQSIRCDLINYRKDGSEFWVDLSIVPVADEEGEYTHWVAVQRDITERKRAEEELETRVTQRTAELSQANSRLQYLVSSCPSVIFSCKPCGDYGITYISENVFSLLGYEPQEFLEKSHFWVERVHPEDVERVFTDMVRVDEQHFYSHDYRFQRADGTYCWLLVQMRLIRDVSGKPTEILGYLVDISDVYDELRLRKQAEEALRESEAKFRSLSEYSPIGIFMTDAQGKTTYTNPRAQEIGGYTFEEALGYGWLQSIHPEDQEQIYTQWSAAISNQQRFAHDELRYLHKDGTVRYGKVQTAPILAAKGQFLAHVGTIEDVTESRAIAQMKNEFISIVSHELRTPLTAIRGSLGLLAAGVYDKKPDKGKRMLQIAADQTDRLVRLVNDILDLGRLESGKVRLEMQICDAAKLIQQSVDAMRANAEQNHIALSVSSSFIQVWADPDSIIQTLTNLLSNAIKFSPPNTHIWLSAEQVCENGQSSTSIPHVLFQIKDEGRGIPHEKIEAIFERFQQVDASDSRQKGGTGLGLAICRRIIQQHGGHIWAESILGKGSTFYFTLPIAIA</sequence>
<keyword evidence="8 17" id="KW-0812">Transmembrane</keyword>
<comment type="subcellular location">
    <subcellularLocation>
        <location evidence="2">Cell inner membrane</location>
        <topology evidence="2">Multi-pass membrane protein</topology>
    </subcellularLocation>
</comment>
<feature type="domain" description="PAS" evidence="19">
    <location>
        <begin position="379"/>
        <end position="449"/>
    </location>
</feature>
<keyword evidence="13 17" id="KW-1133">Transmembrane helix</keyword>
<evidence type="ECO:0000256" key="4">
    <source>
        <dbReference type="ARBA" id="ARBA00022475"/>
    </source>
</evidence>
<dbReference type="InterPro" id="IPR003594">
    <property type="entry name" value="HATPase_dom"/>
</dbReference>
<feature type="domain" description="PAC" evidence="20">
    <location>
        <begin position="326"/>
        <end position="378"/>
    </location>
</feature>
<comment type="caution">
    <text evidence="21">The sequence shown here is derived from an EMBL/GenBank/DDBJ whole genome shotgun (WGS) entry which is preliminary data.</text>
</comment>
<feature type="domain" description="PAC" evidence="20">
    <location>
        <begin position="452"/>
        <end position="504"/>
    </location>
</feature>
<evidence type="ECO:0000256" key="13">
    <source>
        <dbReference type="ARBA" id="ARBA00022989"/>
    </source>
</evidence>
<evidence type="ECO:0000313" key="21">
    <source>
        <dbReference type="EMBL" id="MBW4563069.1"/>
    </source>
</evidence>
<feature type="domain" description="PAC" evidence="20">
    <location>
        <begin position="200"/>
        <end position="252"/>
    </location>
</feature>
<dbReference type="SUPFAM" id="SSF55785">
    <property type="entry name" value="PYP-like sensor domain (PAS domain)"/>
    <property type="match status" value="6"/>
</dbReference>
<dbReference type="Gene3D" id="3.30.565.10">
    <property type="entry name" value="Histidine kinase-like ATPase, C-terminal domain"/>
    <property type="match status" value="1"/>
</dbReference>
<keyword evidence="12" id="KW-0067">ATP-binding</keyword>
<dbReference type="FunFam" id="3.30.565.10:FF:000006">
    <property type="entry name" value="Sensor histidine kinase WalK"/>
    <property type="match status" value="1"/>
</dbReference>
<evidence type="ECO:0000256" key="10">
    <source>
        <dbReference type="ARBA" id="ARBA00022741"/>
    </source>
</evidence>
<evidence type="ECO:0000256" key="17">
    <source>
        <dbReference type="SAM" id="Phobius"/>
    </source>
</evidence>
<dbReference type="Gene3D" id="1.20.120.620">
    <property type="entry name" value="Backbone structure of the membrane domain of e. Coli histidine kinase receptor kdpd"/>
    <property type="match status" value="1"/>
</dbReference>
<dbReference type="PRINTS" id="PR00344">
    <property type="entry name" value="BCTRLSENSOR"/>
</dbReference>
<evidence type="ECO:0000256" key="6">
    <source>
        <dbReference type="ARBA" id="ARBA00022553"/>
    </source>
</evidence>
<dbReference type="NCBIfam" id="TIGR00229">
    <property type="entry name" value="sensory_box"/>
    <property type="match status" value="6"/>
</dbReference>
<reference evidence="21" key="2">
    <citation type="journal article" date="2022" name="Microbiol. Resour. Announc.">
        <title>Metagenome Sequencing to Explore Phylogenomics of Terrestrial Cyanobacteria.</title>
        <authorList>
            <person name="Ward R.D."/>
            <person name="Stajich J.E."/>
            <person name="Johansen J.R."/>
            <person name="Huntemann M."/>
            <person name="Clum A."/>
            <person name="Foster B."/>
            <person name="Foster B."/>
            <person name="Roux S."/>
            <person name="Palaniappan K."/>
            <person name="Varghese N."/>
            <person name="Mukherjee S."/>
            <person name="Reddy T.B.K."/>
            <person name="Daum C."/>
            <person name="Copeland A."/>
            <person name="Chen I.A."/>
            <person name="Ivanova N.N."/>
            <person name="Kyrpides N.C."/>
            <person name="Shapiro N."/>
            <person name="Eloe-Fadrosh E.A."/>
            <person name="Pietrasiak N."/>
        </authorList>
    </citation>
    <scope>NUCLEOTIDE SEQUENCE</scope>
    <source>
        <strain evidence="21">JT2-VF2</strain>
    </source>
</reference>
<keyword evidence="7" id="KW-0808">Transferase</keyword>
<dbReference type="AlphaFoldDB" id="A0A951PZP6"/>
<dbReference type="InterPro" id="IPR038318">
    <property type="entry name" value="KdpD_sf"/>
</dbReference>
<dbReference type="CDD" id="cd00130">
    <property type="entry name" value="PAS"/>
    <property type="match status" value="6"/>
</dbReference>
<evidence type="ECO:0000256" key="9">
    <source>
        <dbReference type="ARBA" id="ARBA00022737"/>
    </source>
</evidence>
<dbReference type="EC" id="2.7.13.3" evidence="3"/>
<keyword evidence="9" id="KW-0677">Repeat</keyword>
<dbReference type="Gene3D" id="1.10.287.130">
    <property type="match status" value="1"/>
</dbReference>
<dbReference type="InterPro" id="IPR025201">
    <property type="entry name" value="KdpD_TM"/>
</dbReference>
<dbReference type="Pfam" id="PF13426">
    <property type="entry name" value="PAS_9"/>
    <property type="match status" value="1"/>
</dbReference>
<evidence type="ECO:0000259" key="19">
    <source>
        <dbReference type="PROSITE" id="PS50112"/>
    </source>
</evidence>
<evidence type="ECO:0000256" key="5">
    <source>
        <dbReference type="ARBA" id="ARBA00022519"/>
    </source>
</evidence>
<evidence type="ECO:0000256" key="3">
    <source>
        <dbReference type="ARBA" id="ARBA00012438"/>
    </source>
</evidence>
<feature type="domain" description="PAC" evidence="20">
    <location>
        <begin position="578"/>
        <end position="632"/>
    </location>
</feature>
<dbReference type="SMART" id="SM00086">
    <property type="entry name" value="PAC"/>
    <property type="match status" value="6"/>
</dbReference>
<dbReference type="Gene3D" id="3.30.450.20">
    <property type="entry name" value="PAS domain"/>
    <property type="match status" value="6"/>
</dbReference>
<keyword evidence="11" id="KW-0418">Kinase</keyword>
<dbReference type="GO" id="GO:0005524">
    <property type="term" value="F:ATP binding"/>
    <property type="evidence" value="ECO:0007669"/>
    <property type="project" value="UniProtKB-KW"/>
</dbReference>
<dbReference type="InterPro" id="IPR036890">
    <property type="entry name" value="HATPase_C_sf"/>
</dbReference>
<comment type="function">
    <text evidence="16">Photoreceptor which exists in two forms that are reversibly interconvertible by light: the R form that absorbs maximally in the red region of the spectrum and the FR form that absorbs maximally in the far-red region.</text>
</comment>
<keyword evidence="4" id="KW-1003">Cell membrane</keyword>
<evidence type="ECO:0000256" key="11">
    <source>
        <dbReference type="ARBA" id="ARBA00022777"/>
    </source>
</evidence>
<dbReference type="PANTHER" id="PTHR43304:SF1">
    <property type="entry name" value="PAC DOMAIN-CONTAINING PROTEIN"/>
    <property type="match status" value="1"/>
</dbReference>
<dbReference type="PROSITE" id="PS50109">
    <property type="entry name" value="HIS_KIN"/>
    <property type="match status" value="1"/>
</dbReference>
<evidence type="ECO:0000256" key="16">
    <source>
        <dbReference type="ARBA" id="ARBA00055745"/>
    </source>
</evidence>
<keyword evidence="5" id="KW-0997">Cell inner membrane</keyword>
<evidence type="ECO:0000256" key="8">
    <source>
        <dbReference type="ARBA" id="ARBA00022692"/>
    </source>
</evidence>
<dbReference type="CDD" id="cd00082">
    <property type="entry name" value="HisKA"/>
    <property type="match status" value="1"/>
</dbReference>
<dbReference type="CDD" id="cd16922">
    <property type="entry name" value="HATPase_EvgS-ArcB-TorS-like"/>
    <property type="match status" value="1"/>
</dbReference>
<dbReference type="GO" id="GO:0005886">
    <property type="term" value="C:plasma membrane"/>
    <property type="evidence" value="ECO:0007669"/>
    <property type="project" value="UniProtKB-SubCell"/>
</dbReference>
<dbReference type="SUPFAM" id="SSF55874">
    <property type="entry name" value="ATPase domain of HSP90 chaperone/DNA topoisomerase II/histidine kinase"/>
    <property type="match status" value="1"/>
</dbReference>
<dbReference type="InterPro" id="IPR052162">
    <property type="entry name" value="Sensor_kinase/Photoreceptor"/>
</dbReference>
<comment type="catalytic activity">
    <reaction evidence="1">
        <text>ATP + protein L-histidine = ADP + protein N-phospho-L-histidine.</text>
        <dbReference type="EC" id="2.7.13.3"/>
    </reaction>
</comment>
<dbReference type="Pfam" id="PF08447">
    <property type="entry name" value="PAS_3"/>
    <property type="match status" value="3"/>
</dbReference>
<dbReference type="SMART" id="SM00388">
    <property type="entry name" value="HisKA"/>
    <property type="match status" value="1"/>
</dbReference>
<dbReference type="InterPro" id="IPR001610">
    <property type="entry name" value="PAC"/>
</dbReference>
<evidence type="ECO:0000256" key="1">
    <source>
        <dbReference type="ARBA" id="ARBA00000085"/>
    </source>
</evidence>
<evidence type="ECO:0000259" key="20">
    <source>
        <dbReference type="PROSITE" id="PS50113"/>
    </source>
</evidence>
<dbReference type="InterPro" id="IPR013656">
    <property type="entry name" value="PAS_4"/>
</dbReference>
<feature type="transmembrane region" description="Helical" evidence="17">
    <location>
        <begin position="57"/>
        <end position="75"/>
    </location>
</feature>
<dbReference type="FunFam" id="3.30.450.20:FF:000099">
    <property type="entry name" value="Sensory box sensor histidine kinase"/>
    <property type="match status" value="1"/>
</dbReference>
<keyword evidence="6" id="KW-0597">Phosphoprotein</keyword>
<feature type="domain" description="PAC" evidence="20">
    <location>
        <begin position="720"/>
        <end position="772"/>
    </location>
</feature>
<accession>A0A951PZP6</accession>
<evidence type="ECO:0000256" key="12">
    <source>
        <dbReference type="ARBA" id="ARBA00022840"/>
    </source>
</evidence>
<feature type="domain" description="PAS" evidence="19">
    <location>
        <begin position="125"/>
        <end position="197"/>
    </location>
</feature>
<keyword evidence="14" id="KW-0902">Two-component regulatory system</keyword>
<feature type="domain" description="Histidine kinase" evidence="18">
    <location>
        <begin position="910"/>
        <end position="1136"/>
    </location>
</feature>
<evidence type="ECO:0000313" key="22">
    <source>
        <dbReference type="Proteomes" id="UP000715781"/>
    </source>
</evidence>
<dbReference type="GO" id="GO:0000155">
    <property type="term" value="F:phosphorelay sensor kinase activity"/>
    <property type="evidence" value="ECO:0007669"/>
    <property type="project" value="InterPro"/>
</dbReference>
<feature type="domain" description="PAS" evidence="19">
    <location>
        <begin position="644"/>
        <end position="707"/>
    </location>
</feature>
<dbReference type="SUPFAM" id="SSF47384">
    <property type="entry name" value="Homodimeric domain of signal transducing histidine kinase"/>
    <property type="match status" value="1"/>
</dbReference>
<dbReference type="Pfam" id="PF08448">
    <property type="entry name" value="PAS_4"/>
    <property type="match status" value="2"/>
</dbReference>
<dbReference type="Proteomes" id="UP000715781">
    <property type="component" value="Unassembled WGS sequence"/>
</dbReference>
<feature type="transmembrane region" description="Helical" evidence="17">
    <location>
        <begin position="6"/>
        <end position="25"/>
    </location>
</feature>
<evidence type="ECO:0000259" key="18">
    <source>
        <dbReference type="PROSITE" id="PS50109"/>
    </source>
</evidence>
<feature type="domain" description="PAC" evidence="20">
    <location>
        <begin position="854"/>
        <end position="906"/>
    </location>
</feature>
<dbReference type="PANTHER" id="PTHR43304">
    <property type="entry name" value="PHYTOCHROME-LIKE PROTEIN CPH1"/>
    <property type="match status" value="1"/>
</dbReference>
<name>A0A951PZP6_9NOST</name>
<evidence type="ECO:0000256" key="14">
    <source>
        <dbReference type="ARBA" id="ARBA00023012"/>
    </source>
</evidence>
<dbReference type="InterPro" id="IPR013655">
    <property type="entry name" value="PAS_fold_3"/>
</dbReference>
<dbReference type="InterPro" id="IPR000700">
    <property type="entry name" value="PAS-assoc_C"/>
</dbReference>
<reference evidence="21" key="1">
    <citation type="submission" date="2021-05" db="EMBL/GenBank/DDBJ databases">
        <authorList>
            <person name="Pietrasiak N."/>
            <person name="Ward R."/>
            <person name="Stajich J.E."/>
            <person name="Kurbessoian T."/>
        </authorList>
    </citation>
    <scope>NUCLEOTIDE SEQUENCE</scope>
    <source>
        <strain evidence="21">JT2-VF2</strain>
    </source>
</reference>
<feature type="transmembrane region" description="Helical" evidence="17">
    <location>
        <begin position="32"/>
        <end position="51"/>
    </location>
</feature>
<dbReference type="FunFam" id="2.10.70.100:FF:000001">
    <property type="entry name" value="Sensory transduction histidine kinase"/>
    <property type="match status" value="1"/>
</dbReference>
<dbReference type="PROSITE" id="PS50112">
    <property type="entry name" value="PAS"/>
    <property type="match status" value="5"/>
</dbReference>
<protein>
    <recommendedName>
        <fullName evidence="3">histidine kinase</fullName>
        <ecNumber evidence="3">2.7.13.3</ecNumber>
    </recommendedName>
</protein>
<feature type="domain" description="PAS" evidence="19">
    <location>
        <begin position="780"/>
        <end position="850"/>
    </location>
</feature>
<dbReference type="Pfam" id="PF02518">
    <property type="entry name" value="HATPase_c"/>
    <property type="match status" value="1"/>
</dbReference>
<dbReference type="InterPro" id="IPR000014">
    <property type="entry name" value="PAS"/>
</dbReference>
<dbReference type="SMART" id="SM00091">
    <property type="entry name" value="PAS"/>
    <property type="match status" value="6"/>
</dbReference>
<evidence type="ECO:0000256" key="7">
    <source>
        <dbReference type="ARBA" id="ARBA00022679"/>
    </source>
</evidence>